<name>A0A6J4I455_9BACT</name>
<accession>A0A6J4I455</accession>
<reference evidence="1" key="1">
    <citation type="submission" date="2020-02" db="EMBL/GenBank/DDBJ databases">
        <authorList>
            <person name="Meier V. D."/>
        </authorList>
    </citation>
    <scope>NUCLEOTIDE SEQUENCE</scope>
    <source>
        <strain evidence="1">AVDCRST_MAG42</strain>
    </source>
</reference>
<dbReference type="EMBL" id="CADCTA010000065">
    <property type="protein sequence ID" value="CAA9240987.1"/>
    <property type="molecule type" value="Genomic_DNA"/>
</dbReference>
<proteinExistence type="predicted"/>
<evidence type="ECO:0000313" key="1">
    <source>
        <dbReference type="EMBL" id="CAA9240987.1"/>
    </source>
</evidence>
<organism evidence="1">
    <name type="scientific">uncultured Chthoniobacterales bacterium</name>
    <dbReference type="NCBI Taxonomy" id="1836801"/>
    <lineage>
        <taxon>Bacteria</taxon>
        <taxon>Pseudomonadati</taxon>
        <taxon>Verrucomicrobiota</taxon>
        <taxon>Spartobacteria</taxon>
        <taxon>Chthoniobacterales</taxon>
        <taxon>environmental samples</taxon>
    </lineage>
</organism>
<sequence length="104" mass="10372">MVVVVVPVAPPTAGVAVAGAVEACTSIIEELSVALLVAGAGSGAVVLAALAGTSKSEGLESGAGELSCARETDVAMSNAVAPQTNWLRRVNIDLRERLMTAGRV</sequence>
<gene>
    <name evidence="1" type="ORF">AVDCRST_MAG42-1707</name>
</gene>
<protein>
    <submittedName>
        <fullName evidence="1">Uncharacterized protein</fullName>
    </submittedName>
</protein>
<dbReference type="AlphaFoldDB" id="A0A6J4I455"/>